<feature type="transmembrane region" description="Helical" evidence="24">
    <location>
        <begin position="33"/>
        <end position="49"/>
    </location>
</feature>
<keyword evidence="14" id="KW-0443">Lipid metabolism</keyword>
<evidence type="ECO:0000313" key="26">
    <source>
        <dbReference type="Proteomes" id="UP000824259"/>
    </source>
</evidence>
<feature type="transmembrane region" description="Helical" evidence="24">
    <location>
        <begin position="118"/>
        <end position="140"/>
    </location>
</feature>
<organism evidence="25 26">
    <name type="scientific">Candidatus Alistipes avicola</name>
    <dbReference type="NCBI Taxonomy" id="2838432"/>
    <lineage>
        <taxon>Bacteria</taxon>
        <taxon>Pseudomonadati</taxon>
        <taxon>Bacteroidota</taxon>
        <taxon>Bacteroidia</taxon>
        <taxon>Bacteroidales</taxon>
        <taxon>Rikenellaceae</taxon>
        <taxon>Alistipes</taxon>
    </lineage>
</organism>
<keyword evidence="16" id="KW-0594">Phospholipid biosynthesis</keyword>
<keyword evidence="17" id="KW-1208">Phospholipid metabolism</keyword>
<sequence length="282" mass="31225">MSEKMRNLLVRTLSGAVLTIVVVGAVLLSQWSFIALLLVILIGGMWEFYRLARREDTVPLPWLGLAGGVALLAASTLLVFTWTDSSLLVCLLLFLFFMLLIPMMFVCELFLKRQRPAADIGVTLAGIFYVALPLSMFLLLPIQIDGSAWNPWVILFYIFIIWTNDICAYLVGMTLGRHRLYPRISPNKSWEGFFGGIVGAIGMGLLAAWIMEADYLLWGVLAAIAAMSGVLGDLIESMFKRAAGVKDSGNILPGHGGWLDRFDALIFSVPFVFVFLILLQIL</sequence>
<evidence type="ECO:0000256" key="18">
    <source>
        <dbReference type="ARBA" id="ARBA00029893"/>
    </source>
</evidence>
<dbReference type="Proteomes" id="UP000824259">
    <property type="component" value="Unassembled WGS sequence"/>
</dbReference>
<evidence type="ECO:0000256" key="23">
    <source>
        <dbReference type="ARBA" id="ARBA00033406"/>
    </source>
</evidence>
<reference evidence="25" key="2">
    <citation type="submission" date="2021-04" db="EMBL/GenBank/DDBJ databases">
        <authorList>
            <person name="Gilroy R."/>
        </authorList>
    </citation>
    <scope>NUCLEOTIDE SEQUENCE</scope>
    <source>
        <strain evidence="25">CHK169-11906</strain>
    </source>
</reference>
<evidence type="ECO:0000256" key="16">
    <source>
        <dbReference type="ARBA" id="ARBA00023209"/>
    </source>
</evidence>
<comment type="pathway">
    <text evidence="3">Phospholipid metabolism; CDP-diacylglycerol biosynthesis; CDP-diacylglycerol from sn-glycerol 3-phosphate: step 3/3.</text>
</comment>
<comment type="pathway">
    <text evidence="4">Lipid metabolism.</text>
</comment>
<dbReference type="EMBL" id="DWYR01000024">
    <property type="protein sequence ID" value="HJA99385.1"/>
    <property type="molecule type" value="Genomic_DNA"/>
</dbReference>
<keyword evidence="15 24" id="KW-0472">Membrane</keyword>
<evidence type="ECO:0000256" key="14">
    <source>
        <dbReference type="ARBA" id="ARBA00023098"/>
    </source>
</evidence>
<comment type="caution">
    <text evidence="25">The sequence shown here is derived from an EMBL/GenBank/DDBJ whole genome shotgun (WGS) entry which is preliminary data.</text>
</comment>
<dbReference type="Pfam" id="PF01148">
    <property type="entry name" value="CTP_transf_1"/>
    <property type="match status" value="1"/>
</dbReference>
<feature type="transmembrane region" description="Helical" evidence="24">
    <location>
        <begin position="152"/>
        <end position="171"/>
    </location>
</feature>
<keyword evidence="11 24" id="KW-0812">Transmembrane</keyword>
<evidence type="ECO:0000313" key="25">
    <source>
        <dbReference type="EMBL" id="HJA99385.1"/>
    </source>
</evidence>
<name>A0A9D2L4Y7_9BACT</name>
<evidence type="ECO:0000256" key="24">
    <source>
        <dbReference type="SAM" id="Phobius"/>
    </source>
</evidence>
<feature type="transmembrane region" description="Helical" evidence="24">
    <location>
        <begin position="192"/>
        <end position="210"/>
    </location>
</feature>
<evidence type="ECO:0000256" key="7">
    <source>
        <dbReference type="ARBA" id="ARBA00019373"/>
    </source>
</evidence>
<feature type="transmembrane region" description="Helical" evidence="24">
    <location>
        <begin position="216"/>
        <end position="235"/>
    </location>
</feature>
<keyword evidence="13 24" id="KW-1133">Transmembrane helix</keyword>
<dbReference type="GO" id="GO:0004605">
    <property type="term" value="F:phosphatidate cytidylyltransferase activity"/>
    <property type="evidence" value="ECO:0007669"/>
    <property type="project" value="UniProtKB-EC"/>
</dbReference>
<evidence type="ECO:0000256" key="8">
    <source>
        <dbReference type="ARBA" id="ARBA00022475"/>
    </source>
</evidence>
<dbReference type="GO" id="GO:0016024">
    <property type="term" value="P:CDP-diacylglycerol biosynthetic process"/>
    <property type="evidence" value="ECO:0007669"/>
    <property type="project" value="TreeGrafter"/>
</dbReference>
<keyword evidence="10" id="KW-0808">Transferase</keyword>
<protein>
    <recommendedName>
        <fullName evidence="7">Phosphatidate cytidylyltransferase</fullName>
        <ecNumber evidence="6">2.7.7.41</ecNumber>
    </recommendedName>
    <alternativeName>
        <fullName evidence="20">CDP-DAG synthase</fullName>
    </alternativeName>
    <alternativeName>
        <fullName evidence="22">CDP-DG synthase</fullName>
    </alternativeName>
    <alternativeName>
        <fullName evidence="18">CDP-diacylglycerol synthase</fullName>
    </alternativeName>
    <alternativeName>
        <fullName evidence="21">CDP-diglyceride pyrophosphorylase</fullName>
    </alternativeName>
    <alternativeName>
        <fullName evidence="23">CDP-diglyceride synthase</fullName>
    </alternativeName>
    <alternativeName>
        <fullName evidence="19">CTP:phosphatidate cytidylyltransferase</fullName>
    </alternativeName>
</protein>
<evidence type="ECO:0000256" key="21">
    <source>
        <dbReference type="ARBA" id="ARBA00032396"/>
    </source>
</evidence>
<dbReference type="GO" id="GO:0005886">
    <property type="term" value="C:plasma membrane"/>
    <property type="evidence" value="ECO:0007669"/>
    <property type="project" value="UniProtKB-SubCell"/>
</dbReference>
<evidence type="ECO:0000256" key="12">
    <source>
        <dbReference type="ARBA" id="ARBA00022695"/>
    </source>
</evidence>
<feature type="transmembrane region" description="Helical" evidence="24">
    <location>
        <begin position="61"/>
        <end position="80"/>
    </location>
</feature>
<evidence type="ECO:0000256" key="3">
    <source>
        <dbReference type="ARBA" id="ARBA00005119"/>
    </source>
</evidence>
<proteinExistence type="inferred from homology"/>
<dbReference type="PANTHER" id="PTHR46382:SF1">
    <property type="entry name" value="PHOSPHATIDATE CYTIDYLYLTRANSFERASE"/>
    <property type="match status" value="1"/>
</dbReference>
<evidence type="ECO:0000256" key="6">
    <source>
        <dbReference type="ARBA" id="ARBA00012487"/>
    </source>
</evidence>
<evidence type="ECO:0000256" key="13">
    <source>
        <dbReference type="ARBA" id="ARBA00022989"/>
    </source>
</evidence>
<feature type="transmembrane region" description="Helical" evidence="24">
    <location>
        <begin position="86"/>
        <end position="111"/>
    </location>
</feature>
<comment type="catalytic activity">
    <reaction evidence="1">
        <text>a 1,2-diacyl-sn-glycero-3-phosphate + CTP + H(+) = a CDP-1,2-diacyl-sn-glycerol + diphosphate</text>
        <dbReference type="Rhea" id="RHEA:16229"/>
        <dbReference type="ChEBI" id="CHEBI:15378"/>
        <dbReference type="ChEBI" id="CHEBI:33019"/>
        <dbReference type="ChEBI" id="CHEBI:37563"/>
        <dbReference type="ChEBI" id="CHEBI:58332"/>
        <dbReference type="ChEBI" id="CHEBI:58608"/>
        <dbReference type="EC" id="2.7.7.41"/>
    </reaction>
</comment>
<comment type="subcellular location">
    <subcellularLocation>
        <location evidence="2">Cell membrane</location>
        <topology evidence="2">Multi-pass membrane protein</topology>
    </subcellularLocation>
</comment>
<accession>A0A9D2L4Y7</accession>
<evidence type="ECO:0000256" key="11">
    <source>
        <dbReference type="ARBA" id="ARBA00022692"/>
    </source>
</evidence>
<evidence type="ECO:0000256" key="5">
    <source>
        <dbReference type="ARBA" id="ARBA00010185"/>
    </source>
</evidence>
<evidence type="ECO:0000256" key="19">
    <source>
        <dbReference type="ARBA" id="ARBA00031825"/>
    </source>
</evidence>
<feature type="transmembrane region" description="Helical" evidence="24">
    <location>
        <begin position="262"/>
        <end position="281"/>
    </location>
</feature>
<gene>
    <name evidence="25" type="ORF">H9779_07310</name>
</gene>
<evidence type="ECO:0000256" key="4">
    <source>
        <dbReference type="ARBA" id="ARBA00005189"/>
    </source>
</evidence>
<evidence type="ECO:0000256" key="10">
    <source>
        <dbReference type="ARBA" id="ARBA00022679"/>
    </source>
</evidence>
<evidence type="ECO:0000256" key="17">
    <source>
        <dbReference type="ARBA" id="ARBA00023264"/>
    </source>
</evidence>
<evidence type="ECO:0000256" key="15">
    <source>
        <dbReference type="ARBA" id="ARBA00023136"/>
    </source>
</evidence>
<dbReference type="PANTHER" id="PTHR46382">
    <property type="entry name" value="PHOSPHATIDATE CYTIDYLYLTRANSFERASE"/>
    <property type="match status" value="1"/>
</dbReference>
<keyword evidence="8" id="KW-1003">Cell membrane</keyword>
<evidence type="ECO:0000256" key="2">
    <source>
        <dbReference type="ARBA" id="ARBA00004651"/>
    </source>
</evidence>
<evidence type="ECO:0000256" key="20">
    <source>
        <dbReference type="ARBA" id="ARBA00032253"/>
    </source>
</evidence>
<feature type="transmembrane region" description="Helical" evidence="24">
    <location>
        <begin position="7"/>
        <end position="27"/>
    </location>
</feature>
<keyword evidence="12 25" id="KW-0548">Nucleotidyltransferase</keyword>
<reference evidence="25" key="1">
    <citation type="journal article" date="2021" name="PeerJ">
        <title>Extensive microbial diversity within the chicken gut microbiome revealed by metagenomics and culture.</title>
        <authorList>
            <person name="Gilroy R."/>
            <person name="Ravi A."/>
            <person name="Getino M."/>
            <person name="Pursley I."/>
            <person name="Horton D.L."/>
            <person name="Alikhan N.F."/>
            <person name="Baker D."/>
            <person name="Gharbi K."/>
            <person name="Hall N."/>
            <person name="Watson M."/>
            <person name="Adriaenssens E.M."/>
            <person name="Foster-Nyarko E."/>
            <person name="Jarju S."/>
            <person name="Secka A."/>
            <person name="Antonio M."/>
            <person name="Oren A."/>
            <person name="Chaudhuri R.R."/>
            <person name="La Ragione R."/>
            <person name="Hildebrand F."/>
            <person name="Pallen M.J."/>
        </authorList>
    </citation>
    <scope>NUCLEOTIDE SEQUENCE</scope>
    <source>
        <strain evidence="25">CHK169-11906</strain>
    </source>
</reference>
<dbReference type="EC" id="2.7.7.41" evidence="6"/>
<evidence type="ECO:0000256" key="9">
    <source>
        <dbReference type="ARBA" id="ARBA00022516"/>
    </source>
</evidence>
<evidence type="ECO:0000256" key="1">
    <source>
        <dbReference type="ARBA" id="ARBA00001698"/>
    </source>
</evidence>
<dbReference type="AlphaFoldDB" id="A0A9D2L4Y7"/>
<comment type="similarity">
    <text evidence="5">Belongs to the CDS family.</text>
</comment>
<keyword evidence="9" id="KW-0444">Lipid biosynthesis</keyword>
<evidence type="ECO:0000256" key="22">
    <source>
        <dbReference type="ARBA" id="ARBA00032743"/>
    </source>
</evidence>